<protein>
    <submittedName>
        <fullName evidence="1">Uncharacterized protein</fullName>
    </submittedName>
</protein>
<proteinExistence type="predicted"/>
<dbReference type="AlphaFoldDB" id="A0A9X4AHM2"/>
<accession>A0A9X4AHM2</accession>
<gene>
    <name evidence="1" type="ORF">NC799_16490</name>
</gene>
<sequence length="51" mass="6012">MKDFVYNIMINDKKQLSIKEALDADTRKKEEFLSHLAKLINNSMEIQKKEA</sequence>
<organism evidence="1 2">
    <name type="scientific">Aquibacillus salsiterrae</name>
    <dbReference type="NCBI Taxonomy" id="2950439"/>
    <lineage>
        <taxon>Bacteria</taxon>
        <taxon>Bacillati</taxon>
        <taxon>Bacillota</taxon>
        <taxon>Bacilli</taxon>
        <taxon>Bacillales</taxon>
        <taxon>Bacillaceae</taxon>
        <taxon>Aquibacillus</taxon>
    </lineage>
</organism>
<dbReference type="EMBL" id="JAMQKC010000029">
    <property type="protein sequence ID" value="MDC3418480.1"/>
    <property type="molecule type" value="Genomic_DNA"/>
</dbReference>
<dbReference type="Proteomes" id="UP001145069">
    <property type="component" value="Unassembled WGS sequence"/>
</dbReference>
<keyword evidence="2" id="KW-1185">Reference proteome</keyword>
<comment type="caution">
    <text evidence="1">The sequence shown here is derived from an EMBL/GenBank/DDBJ whole genome shotgun (WGS) entry which is preliminary data.</text>
</comment>
<dbReference type="RefSeq" id="WP_272447547.1">
    <property type="nucleotide sequence ID" value="NZ_JAMQKC010000029.1"/>
</dbReference>
<reference evidence="1" key="1">
    <citation type="submission" date="2022-06" db="EMBL/GenBank/DDBJ databases">
        <title>Aquibacillus sp. a new bacterium isolated from soil saline samples.</title>
        <authorList>
            <person name="Galisteo C."/>
            <person name="De La Haba R."/>
            <person name="Sanchez-Porro C."/>
            <person name="Ventosa A."/>
        </authorList>
    </citation>
    <scope>NUCLEOTIDE SEQUENCE</scope>
    <source>
        <strain evidence="1">3ASR75-54</strain>
    </source>
</reference>
<name>A0A9X4AHM2_9BACI</name>
<evidence type="ECO:0000313" key="2">
    <source>
        <dbReference type="Proteomes" id="UP001145069"/>
    </source>
</evidence>
<evidence type="ECO:0000313" key="1">
    <source>
        <dbReference type="EMBL" id="MDC3418480.1"/>
    </source>
</evidence>